<dbReference type="Proteomes" id="UP000663791">
    <property type="component" value="Unassembled WGS sequence"/>
</dbReference>
<protein>
    <recommendedName>
        <fullName evidence="1">Glycosyl transferase family 28 C-terminal domain-containing protein</fullName>
    </recommendedName>
</protein>
<dbReference type="AlphaFoldDB" id="A0A938Y260"/>
<gene>
    <name evidence="2" type="ORF">JK386_01490</name>
</gene>
<dbReference type="EMBL" id="JAERTX010000001">
    <property type="protein sequence ID" value="MBM9458568.1"/>
    <property type="molecule type" value="Genomic_DNA"/>
</dbReference>
<dbReference type="RefSeq" id="WP_205289859.1">
    <property type="nucleotide sequence ID" value="NZ_CP074406.1"/>
</dbReference>
<evidence type="ECO:0000313" key="3">
    <source>
        <dbReference type="Proteomes" id="UP000663791"/>
    </source>
</evidence>
<dbReference type="SUPFAM" id="SSF53756">
    <property type="entry name" value="UDP-Glycosyltransferase/glycogen phosphorylase"/>
    <property type="match status" value="1"/>
</dbReference>
<evidence type="ECO:0000313" key="2">
    <source>
        <dbReference type="EMBL" id="MBM9458568.1"/>
    </source>
</evidence>
<sequence length="165" mass="18149">MSVGPLVAVFLGTDHHRFDRLLGWARQLELQGTAHFLVQHGYTPLPGGLMGESMFDQRAMADVLDHAAAVVTHGGPGSIMDAREHGHLPVVVPRDPRWGEHVDGHQLDFARHLEHTGTVRTAYDLPTFCARLDEAVHAGRGPATGSTPTRTIDRFEALVEELVRR</sequence>
<feature type="domain" description="Glycosyl transferase family 28 C-terminal" evidence="1">
    <location>
        <begin position="59"/>
        <end position="116"/>
    </location>
</feature>
<organism evidence="2 3">
    <name type="scientific">Nocardioides faecalis</name>
    <dbReference type="NCBI Taxonomy" id="2803858"/>
    <lineage>
        <taxon>Bacteria</taxon>
        <taxon>Bacillati</taxon>
        <taxon>Actinomycetota</taxon>
        <taxon>Actinomycetes</taxon>
        <taxon>Propionibacteriales</taxon>
        <taxon>Nocardioidaceae</taxon>
        <taxon>Nocardioides</taxon>
    </lineage>
</organism>
<dbReference type="GO" id="GO:0016758">
    <property type="term" value="F:hexosyltransferase activity"/>
    <property type="evidence" value="ECO:0007669"/>
    <property type="project" value="InterPro"/>
</dbReference>
<name>A0A938Y260_9ACTN</name>
<reference evidence="2" key="1">
    <citation type="submission" date="2021-01" db="EMBL/GenBank/DDBJ databases">
        <title>Novel species in genus Nocardioides.</title>
        <authorList>
            <person name="Zhang G."/>
        </authorList>
    </citation>
    <scope>NUCLEOTIDE SEQUENCE</scope>
    <source>
        <strain evidence="2">Zg-536</strain>
    </source>
</reference>
<evidence type="ECO:0000259" key="1">
    <source>
        <dbReference type="Pfam" id="PF04101"/>
    </source>
</evidence>
<accession>A0A938Y260</accession>
<keyword evidence="3" id="KW-1185">Reference proteome</keyword>
<comment type="caution">
    <text evidence="2">The sequence shown here is derived from an EMBL/GenBank/DDBJ whole genome shotgun (WGS) entry which is preliminary data.</text>
</comment>
<dbReference type="Gene3D" id="3.40.50.2000">
    <property type="entry name" value="Glycogen Phosphorylase B"/>
    <property type="match status" value="1"/>
</dbReference>
<dbReference type="Pfam" id="PF04101">
    <property type="entry name" value="Glyco_tran_28_C"/>
    <property type="match status" value="1"/>
</dbReference>
<dbReference type="InterPro" id="IPR007235">
    <property type="entry name" value="Glyco_trans_28_C"/>
</dbReference>
<proteinExistence type="predicted"/>